<dbReference type="InterPro" id="IPR057373">
    <property type="entry name" value="ZNFX1"/>
</dbReference>
<evidence type="ECO:0000259" key="2">
    <source>
        <dbReference type="Pfam" id="PF13086"/>
    </source>
</evidence>
<sequence>MNNLAHEAIIHSYYIHAAPHSSDDDWVSQPEIPDAQEMNRASDESSVPENQVDGNWSSKDEHLAAQYQFLREESTFALRRAIELVRKQPHLSELEHRETSPGIGIYEKAFATGIVLCQRGLAVRMCFSTFRAGVKIDWQTSKRLKTGSLLALSPTSDKFQKQIIIAVVGARTMELLNESPPKLDIFFPRPEDTIFDAAKEYIILEETTSFFEAQRHNMLALQRMTKENTPLQEYVISPVVEETGPPIDLIDLSNQVGDLSLLDKQPAKHTVRVPAYVGNDPIMDLSSVTDDISDYQYNVVNRPMPKDAAKLDGSQMDALHQILTRELALIQGPPGTGKTHVSVVALRIMLLKMEEQRKSAKPGETVPPLIVTCQTNHALDQLLRHIAKFEDSFIRLGGRSADTGVVKQHTLFEIMEKLKESNSRDIKEPAGLRFARNNMKKMENDLKRVLAPFDTSSQACRPMDEDMFTDRLSAKQIDSLKNSRWQTSDDTPGVPAIIKWLGADASLTASTDIWPAKQEFGFEEFEEEEEEVDEATAEKARQDDEIERLRGPFIPLLDRSVLKATSIKHLSEKDVKKILASSKFSDLNKVPPQYRLGLYEFFVKEAKQKIIQAARDLACRWAKEVRDWTRGQFVKKLQVLADAKVIGCTSTGFAKYRPMIYALKPRIVMVEEAGECLEADMMSMFLPSLQHLILVGDHQQLRPRAQKASHNFKHYDISLFERLASNTVDYKMLTVQRRMPPEVRRLLWPIYGNKIKDHECTLNRPPVPGLKEFKSYFWHHEYHEAHDRFKSAYNEQEAKLVLDFVNGLVSGGVESHRITILTFYNGQRRLLVREMKKVTGAVMENRIKVVTVDSYQGEENDIIILSLVRNNFNKEVGFLKVANRVCVALSRARQGFIMFGNVKLMEEAGGEAWKQVVSILRGEGPVETYMAGGSRVHNVVYE</sequence>
<accession>A0ABR0TAQ8</accession>
<reference evidence="5 6" key="1">
    <citation type="submission" date="2023-11" db="EMBL/GenBank/DDBJ databases">
        <title>Draft genome sequence and annotation of the polyextremotolerant black yeast-like fungus Aureobasidium pullulans NRRL 62042.</title>
        <authorList>
            <person name="Dielentheis-Frenken M.R.E."/>
            <person name="Wibberg D."/>
            <person name="Blank L.M."/>
            <person name="Tiso T."/>
        </authorList>
    </citation>
    <scope>NUCLEOTIDE SEQUENCE [LARGE SCALE GENOMIC DNA]</scope>
    <source>
        <strain evidence="5 6">NRRL 62042</strain>
    </source>
</reference>
<evidence type="ECO:0008006" key="7">
    <source>
        <dbReference type="Google" id="ProtNLM"/>
    </source>
</evidence>
<feature type="domain" description="ZNFX1" evidence="4">
    <location>
        <begin position="102"/>
        <end position="206"/>
    </location>
</feature>
<keyword evidence="1" id="KW-0378">Hydrolase</keyword>
<dbReference type="Pfam" id="PF25396">
    <property type="entry name" value="ZNFX1"/>
    <property type="match status" value="1"/>
</dbReference>
<feature type="domain" description="DNA2/NAM7 helicase-like C-terminal" evidence="3">
    <location>
        <begin position="715"/>
        <end position="902"/>
    </location>
</feature>
<protein>
    <recommendedName>
        <fullName evidence="7">P-loop containing nucleoside triphosphate hydrolase protein</fullName>
    </recommendedName>
</protein>
<dbReference type="Pfam" id="PF13086">
    <property type="entry name" value="AAA_11"/>
    <property type="match status" value="1"/>
</dbReference>
<evidence type="ECO:0000313" key="5">
    <source>
        <dbReference type="EMBL" id="KAK6001314.1"/>
    </source>
</evidence>
<dbReference type="Proteomes" id="UP001341245">
    <property type="component" value="Unassembled WGS sequence"/>
</dbReference>
<proteinExistence type="predicted"/>
<organism evidence="5 6">
    <name type="scientific">Aureobasidium pullulans</name>
    <name type="common">Black yeast</name>
    <name type="synonym">Pullularia pullulans</name>
    <dbReference type="NCBI Taxonomy" id="5580"/>
    <lineage>
        <taxon>Eukaryota</taxon>
        <taxon>Fungi</taxon>
        <taxon>Dikarya</taxon>
        <taxon>Ascomycota</taxon>
        <taxon>Pezizomycotina</taxon>
        <taxon>Dothideomycetes</taxon>
        <taxon>Dothideomycetidae</taxon>
        <taxon>Dothideales</taxon>
        <taxon>Saccotheciaceae</taxon>
        <taxon>Aureobasidium</taxon>
    </lineage>
</organism>
<evidence type="ECO:0000256" key="1">
    <source>
        <dbReference type="ARBA" id="ARBA00022806"/>
    </source>
</evidence>
<dbReference type="PANTHER" id="PTHR10887">
    <property type="entry name" value="DNA2/NAM7 HELICASE FAMILY"/>
    <property type="match status" value="1"/>
</dbReference>
<comment type="caution">
    <text evidence="5">The sequence shown here is derived from an EMBL/GenBank/DDBJ whole genome shotgun (WGS) entry which is preliminary data.</text>
</comment>
<keyword evidence="1" id="KW-0347">Helicase</keyword>
<dbReference type="InterPro" id="IPR041677">
    <property type="entry name" value="DNA2/NAM7_AAA_11"/>
</dbReference>
<evidence type="ECO:0000313" key="6">
    <source>
        <dbReference type="Proteomes" id="UP001341245"/>
    </source>
</evidence>
<dbReference type="PANTHER" id="PTHR10887:SF341">
    <property type="entry name" value="NFX1-TYPE ZINC FINGER-CONTAINING PROTEIN 1"/>
    <property type="match status" value="1"/>
</dbReference>
<dbReference type="InterPro" id="IPR041679">
    <property type="entry name" value="DNA2/NAM7-like_C"/>
</dbReference>
<dbReference type="EMBL" id="JASGXD010000014">
    <property type="protein sequence ID" value="KAK6001314.1"/>
    <property type="molecule type" value="Genomic_DNA"/>
</dbReference>
<dbReference type="Gene3D" id="3.40.50.300">
    <property type="entry name" value="P-loop containing nucleotide triphosphate hydrolases"/>
    <property type="match status" value="3"/>
</dbReference>
<evidence type="ECO:0000259" key="4">
    <source>
        <dbReference type="Pfam" id="PF25396"/>
    </source>
</evidence>
<keyword evidence="1" id="KW-0067">ATP-binding</keyword>
<dbReference type="InterPro" id="IPR027417">
    <property type="entry name" value="P-loop_NTPase"/>
</dbReference>
<keyword evidence="1" id="KW-0547">Nucleotide-binding</keyword>
<evidence type="ECO:0000259" key="3">
    <source>
        <dbReference type="Pfam" id="PF13087"/>
    </source>
</evidence>
<dbReference type="InterPro" id="IPR047187">
    <property type="entry name" value="SF1_C_Upf1"/>
</dbReference>
<dbReference type="InterPro" id="IPR045055">
    <property type="entry name" value="DNA2/NAM7-like"/>
</dbReference>
<feature type="domain" description="DNA2/NAM7 helicase helicase" evidence="2">
    <location>
        <begin position="311"/>
        <end position="703"/>
    </location>
</feature>
<name>A0ABR0TAQ8_AURPU</name>
<keyword evidence="6" id="KW-1185">Reference proteome</keyword>
<gene>
    <name evidence="5" type="ORF">QM012_002645</name>
</gene>
<dbReference type="CDD" id="cd18808">
    <property type="entry name" value="SF1_C_Upf1"/>
    <property type="match status" value="1"/>
</dbReference>
<dbReference type="Pfam" id="PF13087">
    <property type="entry name" value="AAA_12"/>
    <property type="match status" value="1"/>
</dbReference>
<dbReference type="SUPFAM" id="SSF52540">
    <property type="entry name" value="P-loop containing nucleoside triphosphate hydrolases"/>
    <property type="match status" value="1"/>
</dbReference>